<dbReference type="GO" id="GO:0016780">
    <property type="term" value="F:phosphotransferase activity, for other substituted phosphate groups"/>
    <property type="evidence" value="ECO:0007669"/>
    <property type="project" value="InterPro"/>
</dbReference>
<evidence type="ECO:0000313" key="2">
    <source>
        <dbReference type="EMBL" id="QNN64318.1"/>
    </source>
</evidence>
<dbReference type="KEGG" id="srhi:H9L12_08175"/>
<protein>
    <submittedName>
        <fullName evidence="2">CDP-alcohol phosphatidyltransferase family protein</fullName>
    </submittedName>
</protein>
<dbReference type="InterPro" id="IPR000462">
    <property type="entry name" value="CDP-OH_P_trans"/>
</dbReference>
<feature type="transmembrane region" description="Helical" evidence="1">
    <location>
        <begin position="158"/>
        <end position="180"/>
    </location>
</feature>
<dbReference type="EMBL" id="CP060717">
    <property type="protein sequence ID" value="QNN64318.1"/>
    <property type="molecule type" value="Genomic_DNA"/>
</dbReference>
<evidence type="ECO:0000256" key="1">
    <source>
        <dbReference type="SAM" id="Phobius"/>
    </source>
</evidence>
<evidence type="ECO:0000313" key="3">
    <source>
        <dbReference type="Proteomes" id="UP000515955"/>
    </source>
</evidence>
<reference evidence="2 3" key="1">
    <citation type="submission" date="2020-08" db="EMBL/GenBank/DDBJ databases">
        <title>Genome sequence of Sphingomonas rhizophila KACC 19189T.</title>
        <authorList>
            <person name="Hyun D.-W."/>
            <person name="Bae J.-W."/>
        </authorList>
    </citation>
    <scope>NUCLEOTIDE SEQUENCE [LARGE SCALE GENOMIC DNA]</scope>
    <source>
        <strain evidence="2 3">KACC 19189</strain>
    </source>
</reference>
<dbReference type="RefSeq" id="WP_187541318.1">
    <property type="nucleotide sequence ID" value="NZ_CP060717.1"/>
</dbReference>
<feature type="transmembrane region" description="Helical" evidence="1">
    <location>
        <begin position="43"/>
        <end position="60"/>
    </location>
</feature>
<proteinExistence type="predicted"/>
<dbReference type="GO" id="GO:0008654">
    <property type="term" value="P:phospholipid biosynthetic process"/>
    <property type="evidence" value="ECO:0007669"/>
    <property type="project" value="InterPro"/>
</dbReference>
<keyword evidence="2" id="KW-0808">Transferase</keyword>
<keyword evidence="3" id="KW-1185">Reference proteome</keyword>
<accession>A0A7G9S8Z3</accession>
<dbReference type="AlphaFoldDB" id="A0A7G9S8Z3"/>
<name>A0A7G9S8Z3_9SPHN</name>
<organism evidence="2 3">
    <name type="scientific">Sphingomonas rhizophila</name>
    <dbReference type="NCBI Taxonomy" id="2071607"/>
    <lineage>
        <taxon>Bacteria</taxon>
        <taxon>Pseudomonadati</taxon>
        <taxon>Pseudomonadota</taxon>
        <taxon>Alphaproteobacteria</taxon>
        <taxon>Sphingomonadales</taxon>
        <taxon>Sphingomonadaceae</taxon>
        <taxon>Sphingomonas</taxon>
    </lineage>
</organism>
<dbReference type="InterPro" id="IPR043130">
    <property type="entry name" value="CDP-OH_PTrfase_TM_dom"/>
</dbReference>
<keyword evidence="1" id="KW-0472">Membrane</keyword>
<dbReference type="GO" id="GO:0016020">
    <property type="term" value="C:membrane"/>
    <property type="evidence" value="ECO:0007669"/>
    <property type="project" value="InterPro"/>
</dbReference>
<sequence>MATPRPQARPIDRIQQNILAVSERRLLNWLCARMPAWVMPDHLTIIGVIGAVVIFAGYAASLAADAWLWLAIVGYVVQWFGDSLDGSLARWRKIERPSYGYFIDHSCDGIATLLILGGMAISPYVRSDVALLGLVGYLLMSIHVFLSARVLSEVRLSYVAFGPTELRFVLIGLTLIMMFGGDKARHTSAVNGFDIAVGLAGLLLIGLFVYQTLTTGRRLARMERRDR</sequence>
<keyword evidence="1" id="KW-1133">Transmembrane helix</keyword>
<dbReference type="Pfam" id="PF01066">
    <property type="entry name" value="CDP-OH_P_transf"/>
    <property type="match status" value="1"/>
</dbReference>
<dbReference type="Gene3D" id="1.20.120.1760">
    <property type="match status" value="1"/>
</dbReference>
<gene>
    <name evidence="2" type="ORF">H9L12_08175</name>
</gene>
<dbReference type="Proteomes" id="UP000515955">
    <property type="component" value="Chromosome"/>
</dbReference>
<feature type="transmembrane region" description="Helical" evidence="1">
    <location>
        <begin position="131"/>
        <end position="151"/>
    </location>
</feature>
<keyword evidence="1" id="KW-0812">Transmembrane</keyword>
<feature type="transmembrane region" description="Helical" evidence="1">
    <location>
        <begin position="192"/>
        <end position="213"/>
    </location>
</feature>